<sequence length="122" mass="13662">MSVYQVDTRLYFAQQLMTTASYVILEGDSSQYEQRGEGGYRLALQVEENQDASYTIHSTIQSDNGKELITLGTPSIQVLPQQAGWIELDTEAVGVVKLQVTLVRHEEVEDGALNECEYVECQ</sequence>
<accession>A0A222FPA3</accession>
<dbReference type="EMBL" id="CP022530">
    <property type="protein sequence ID" value="ASP40542.1"/>
    <property type="molecule type" value="Genomic_DNA"/>
</dbReference>
<dbReference type="Proteomes" id="UP000202440">
    <property type="component" value="Chromosome"/>
</dbReference>
<evidence type="ECO:0000313" key="1">
    <source>
        <dbReference type="EMBL" id="ASP40542.1"/>
    </source>
</evidence>
<evidence type="ECO:0000313" key="2">
    <source>
        <dbReference type="Proteomes" id="UP000202440"/>
    </source>
</evidence>
<protein>
    <submittedName>
        <fullName evidence="1">Uncharacterized protein</fullName>
    </submittedName>
</protein>
<proteinExistence type="predicted"/>
<dbReference type="AlphaFoldDB" id="A0A222FPA3"/>
<reference evidence="1 2" key="1">
    <citation type="submission" date="2017-07" db="EMBL/GenBank/DDBJ databases">
        <title>Annotated genome sequence of Bacterioplanes sanyensis isolated from Red Sea.</title>
        <authorList>
            <person name="Rehman Z.U."/>
        </authorList>
    </citation>
    <scope>NUCLEOTIDE SEQUENCE [LARGE SCALE GENOMIC DNA]</scope>
    <source>
        <strain evidence="1 2">NV9</strain>
    </source>
</reference>
<dbReference type="KEGG" id="bsan:CHH28_18530"/>
<name>A0A222FPA3_9GAMM</name>
<gene>
    <name evidence="1" type="ORF">CHH28_18530</name>
</gene>
<keyword evidence="2" id="KW-1185">Reference proteome</keyword>
<organism evidence="1 2">
    <name type="scientific">Bacterioplanes sanyensis</name>
    <dbReference type="NCBI Taxonomy" id="1249553"/>
    <lineage>
        <taxon>Bacteria</taxon>
        <taxon>Pseudomonadati</taxon>
        <taxon>Pseudomonadota</taxon>
        <taxon>Gammaproteobacteria</taxon>
        <taxon>Oceanospirillales</taxon>
        <taxon>Oceanospirillaceae</taxon>
        <taxon>Bacterioplanes</taxon>
    </lineage>
</organism>